<proteinExistence type="predicted"/>
<reference evidence="1" key="1">
    <citation type="submission" date="2020-05" db="EMBL/GenBank/DDBJ databases">
        <authorList>
            <person name="Chiriac C."/>
            <person name="Salcher M."/>
            <person name="Ghai R."/>
            <person name="Kavagutti S V."/>
        </authorList>
    </citation>
    <scope>NUCLEOTIDE SEQUENCE</scope>
</reference>
<sequence>MIAPMKNSLMSSFCAVSSIEPTRISDMPATARPAIASAVTDFLVLHEALTDAMSAGSGLKSRRWVLSEKISPAPYAPSITTATMTESVSTLEP</sequence>
<evidence type="ECO:0000313" key="1">
    <source>
        <dbReference type="EMBL" id="CAB4345997.1"/>
    </source>
</evidence>
<protein>
    <submittedName>
        <fullName evidence="1">Unannotated protein</fullName>
    </submittedName>
</protein>
<dbReference type="EMBL" id="CAESAO010000119">
    <property type="protein sequence ID" value="CAB4345997.1"/>
    <property type="molecule type" value="Genomic_DNA"/>
</dbReference>
<organism evidence="1">
    <name type="scientific">freshwater metagenome</name>
    <dbReference type="NCBI Taxonomy" id="449393"/>
    <lineage>
        <taxon>unclassified sequences</taxon>
        <taxon>metagenomes</taxon>
        <taxon>ecological metagenomes</taxon>
    </lineage>
</organism>
<name>A0A6J5ZYW7_9ZZZZ</name>
<accession>A0A6J5ZYW7</accession>
<gene>
    <name evidence="1" type="ORF">UFOPK3522_01228</name>
</gene>
<dbReference type="AlphaFoldDB" id="A0A6J5ZYW7"/>